<keyword evidence="2" id="KW-1185">Reference proteome</keyword>
<dbReference type="Proteomes" id="UP000887565">
    <property type="component" value="Unplaced"/>
</dbReference>
<evidence type="ECO:0000256" key="1">
    <source>
        <dbReference type="SAM" id="MobiDB-lite"/>
    </source>
</evidence>
<organism evidence="2 3">
    <name type="scientific">Romanomermis culicivorax</name>
    <name type="common">Nematode worm</name>
    <dbReference type="NCBI Taxonomy" id="13658"/>
    <lineage>
        <taxon>Eukaryota</taxon>
        <taxon>Metazoa</taxon>
        <taxon>Ecdysozoa</taxon>
        <taxon>Nematoda</taxon>
        <taxon>Enoplea</taxon>
        <taxon>Dorylaimia</taxon>
        <taxon>Mermithida</taxon>
        <taxon>Mermithoidea</taxon>
        <taxon>Mermithidae</taxon>
        <taxon>Romanomermis</taxon>
    </lineage>
</organism>
<feature type="compositionally biased region" description="Low complexity" evidence="1">
    <location>
        <begin position="175"/>
        <end position="195"/>
    </location>
</feature>
<feature type="region of interest" description="Disordered" evidence="1">
    <location>
        <begin position="13"/>
        <end position="38"/>
    </location>
</feature>
<sequence length="279" mass="30651">STAAIIPIASPPAATTAVNGGAAEKLDDSPYGGGDARAFNGNGFGLSKMTDYSRSSDSRVSNNDDYENSALVVAVDEHSNDMLPISSNANGGLSYENCGDSTPEPVPSDSAFNEYLQQTFLNSKNFGVLNGIGNNNNNGRHYSENSSSINNIINQQQQHLLSNGIKSVISSSNLKNQQNSKAINNNQKNKNNAPNGKRKFSWEKFSDFCEKRAKIREKARQIDMKNKALQTQIEANLAKKQKYDEQANYYRLKCLEMSVLMQKDGFIGAKQLAWFNKIT</sequence>
<name>A0A915J5S1_ROMCU</name>
<proteinExistence type="predicted"/>
<accession>A0A915J5S1</accession>
<evidence type="ECO:0000313" key="3">
    <source>
        <dbReference type="WBParaSite" id="nRc.2.0.1.t21134-RA"/>
    </source>
</evidence>
<protein>
    <submittedName>
        <fullName evidence="3">Uncharacterized protein</fullName>
    </submittedName>
</protein>
<evidence type="ECO:0000313" key="2">
    <source>
        <dbReference type="Proteomes" id="UP000887565"/>
    </source>
</evidence>
<feature type="region of interest" description="Disordered" evidence="1">
    <location>
        <begin position="175"/>
        <end position="198"/>
    </location>
</feature>
<reference evidence="3" key="1">
    <citation type="submission" date="2022-11" db="UniProtKB">
        <authorList>
            <consortium name="WormBaseParasite"/>
        </authorList>
    </citation>
    <scope>IDENTIFICATION</scope>
</reference>
<dbReference type="WBParaSite" id="nRc.2.0.1.t21134-RA">
    <property type="protein sequence ID" value="nRc.2.0.1.t21134-RA"/>
    <property type="gene ID" value="nRc.2.0.1.g21134"/>
</dbReference>
<dbReference type="AlphaFoldDB" id="A0A915J5S1"/>